<accession>A0A0F9QD03</accession>
<protein>
    <submittedName>
        <fullName evidence="1">Uncharacterized protein</fullName>
    </submittedName>
</protein>
<comment type="caution">
    <text evidence="1">The sequence shown here is derived from an EMBL/GenBank/DDBJ whole genome shotgun (WGS) entry which is preliminary data.</text>
</comment>
<proteinExistence type="predicted"/>
<reference evidence="1" key="1">
    <citation type="journal article" date="2015" name="Nature">
        <title>Complex archaea that bridge the gap between prokaryotes and eukaryotes.</title>
        <authorList>
            <person name="Spang A."/>
            <person name="Saw J.H."/>
            <person name="Jorgensen S.L."/>
            <person name="Zaremba-Niedzwiedzka K."/>
            <person name="Martijn J."/>
            <person name="Lind A.E."/>
            <person name="van Eijk R."/>
            <person name="Schleper C."/>
            <person name="Guy L."/>
            <person name="Ettema T.J."/>
        </authorList>
    </citation>
    <scope>NUCLEOTIDE SEQUENCE</scope>
</reference>
<dbReference type="EMBL" id="LAZR01001620">
    <property type="protein sequence ID" value="KKN41860.1"/>
    <property type="molecule type" value="Genomic_DNA"/>
</dbReference>
<organism evidence="1">
    <name type="scientific">marine sediment metagenome</name>
    <dbReference type="NCBI Taxonomy" id="412755"/>
    <lineage>
        <taxon>unclassified sequences</taxon>
        <taxon>metagenomes</taxon>
        <taxon>ecological metagenomes</taxon>
    </lineage>
</organism>
<sequence length="45" mass="4962">MCCGQVRGDMVRCGLLRQVGLGLMGQGRACSRSVRYGVFRQVRSN</sequence>
<dbReference type="AlphaFoldDB" id="A0A0F9QD03"/>
<evidence type="ECO:0000313" key="1">
    <source>
        <dbReference type="EMBL" id="KKN41860.1"/>
    </source>
</evidence>
<gene>
    <name evidence="1" type="ORF">LCGC14_0719200</name>
</gene>
<name>A0A0F9QD03_9ZZZZ</name>